<feature type="domain" description="HTH marR-type" evidence="4">
    <location>
        <begin position="14"/>
        <end position="147"/>
    </location>
</feature>
<reference evidence="5 6" key="1">
    <citation type="submission" date="2020-08" db="EMBL/GenBank/DDBJ databases">
        <title>Genomic Encyclopedia of Type Strains, Phase IV (KMG-IV): sequencing the most valuable type-strain genomes for metagenomic binning, comparative biology and taxonomic classification.</title>
        <authorList>
            <person name="Goeker M."/>
        </authorList>
    </citation>
    <scope>NUCLEOTIDE SEQUENCE [LARGE SCALE GENOMIC DNA]</scope>
    <source>
        <strain evidence="5 6">DSM 29853</strain>
    </source>
</reference>
<comment type="caution">
    <text evidence="5">The sequence shown here is derived from an EMBL/GenBank/DDBJ whole genome shotgun (WGS) entry which is preliminary data.</text>
</comment>
<keyword evidence="1" id="KW-0805">Transcription regulation</keyword>
<dbReference type="InterPro" id="IPR011991">
    <property type="entry name" value="ArsR-like_HTH"/>
</dbReference>
<dbReference type="GO" id="GO:0006950">
    <property type="term" value="P:response to stress"/>
    <property type="evidence" value="ECO:0007669"/>
    <property type="project" value="TreeGrafter"/>
</dbReference>
<dbReference type="PROSITE" id="PS01117">
    <property type="entry name" value="HTH_MARR_1"/>
    <property type="match status" value="1"/>
</dbReference>
<dbReference type="PANTHER" id="PTHR33164">
    <property type="entry name" value="TRANSCRIPTIONAL REGULATOR, MARR FAMILY"/>
    <property type="match status" value="1"/>
</dbReference>
<dbReference type="PANTHER" id="PTHR33164:SF43">
    <property type="entry name" value="HTH-TYPE TRANSCRIPTIONAL REPRESSOR YETL"/>
    <property type="match status" value="1"/>
</dbReference>
<dbReference type="CDD" id="cd00090">
    <property type="entry name" value="HTH_ARSR"/>
    <property type="match status" value="1"/>
</dbReference>
<dbReference type="InterPro" id="IPR036388">
    <property type="entry name" value="WH-like_DNA-bd_sf"/>
</dbReference>
<dbReference type="SMART" id="SM00347">
    <property type="entry name" value="HTH_MARR"/>
    <property type="match status" value="1"/>
</dbReference>
<dbReference type="GO" id="GO:0003700">
    <property type="term" value="F:DNA-binding transcription factor activity"/>
    <property type="evidence" value="ECO:0007669"/>
    <property type="project" value="InterPro"/>
</dbReference>
<proteinExistence type="predicted"/>
<sequence length="157" mass="17049">MSEAVGAALPFDLEQFLPYRMQRLTALLAADFFASAGDRGMLGWNEWYVLTALLREEGLTATDIHTRSGLGKTAISRAVSALEEAGLISRERDPADRRVERLAISASGRLEQADLARRATAYANRLLSLCGADDIRRMVALLAAIEESLVASRAIGL</sequence>
<dbReference type="Gene3D" id="1.10.10.10">
    <property type="entry name" value="Winged helix-like DNA-binding domain superfamily/Winged helix DNA-binding domain"/>
    <property type="match status" value="1"/>
</dbReference>
<dbReference type="InterPro" id="IPR000835">
    <property type="entry name" value="HTH_MarR-typ"/>
</dbReference>
<keyword evidence="6" id="KW-1185">Reference proteome</keyword>
<evidence type="ECO:0000313" key="5">
    <source>
        <dbReference type="EMBL" id="MBB4063487.1"/>
    </source>
</evidence>
<dbReference type="RefSeq" id="WP_183364676.1">
    <property type="nucleotide sequence ID" value="NZ_JACIEZ010000001.1"/>
</dbReference>
<evidence type="ECO:0000256" key="3">
    <source>
        <dbReference type="ARBA" id="ARBA00023163"/>
    </source>
</evidence>
<dbReference type="InterPro" id="IPR036390">
    <property type="entry name" value="WH_DNA-bd_sf"/>
</dbReference>
<evidence type="ECO:0000313" key="6">
    <source>
        <dbReference type="Proteomes" id="UP000528286"/>
    </source>
</evidence>
<evidence type="ECO:0000259" key="4">
    <source>
        <dbReference type="PROSITE" id="PS50995"/>
    </source>
</evidence>
<dbReference type="Pfam" id="PF12802">
    <property type="entry name" value="MarR_2"/>
    <property type="match status" value="1"/>
</dbReference>
<keyword evidence="3" id="KW-0804">Transcription</keyword>
<dbReference type="InterPro" id="IPR023187">
    <property type="entry name" value="Tscrpt_reg_MarR-type_CS"/>
</dbReference>
<dbReference type="SUPFAM" id="SSF46785">
    <property type="entry name" value="Winged helix' DNA-binding domain"/>
    <property type="match status" value="1"/>
</dbReference>
<evidence type="ECO:0000256" key="2">
    <source>
        <dbReference type="ARBA" id="ARBA00023125"/>
    </source>
</evidence>
<evidence type="ECO:0000256" key="1">
    <source>
        <dbReference type="ARBA" id="ARBA00023015"/>
    </source>
</evidence>
<dbReference type="PROSITE" id="PS50995">
    <property type="entry name" value="HTH_MARR_2"/>
    <property type="match status" value="1"/>
</dbReference>
<dbReference type="AlphaFoldDB" id="A0A7W6NJP2"/>
<dbReference type="Proteomes" id="UP000528286">
    <property type="component" value="Unassembled WGS sequence"/>
</dbReference>
<dbReference type="GO" id="GO:0003677">
    <property type="term" value="F:DNA binding"/>
    <property type="evidence" value="ECO:0007669"/>
    <property type="project" value="UniProtKB-KW"/>
</dbReference>
<dbReference type="InterPro" id="IPR039422">
    <property type="entry name" value="MarR/SlyA-like"/>
</dbReference>
<keyword evidence="2 5" id="KW-0238">DNA-binding</keyword>
<gene>
    <name evidence="5" type="ORF">GGR23_000648</name>
</gene>
<protein>
    <submittedName>
        <fullName evidence="5">DNA-binding MarR family transcriptional regulator</fullName>
    </submittedName>
</protein>
<organism evidence="5 6">
    <name type="scientific">Gellertiella hungarica</name>
    <dbReference type="NCBI Taxonomy" id="1572859"/>
    <lineage>
        <taxon>Bacteria</taxon>
        <taxon>Pseudomonadati</taxon>
        <taxon>Pseudomonadota</taxon>
        <taxon>Alphaproteobacteria</taxon>
        <taxon>Hyphomicrobiales</taxon>
        <taxon>Rhizobiaceae</taxon>
        <taxon>Gellertiella</taxon>
    </lineage>
</organism>
<dbReference type="EMBL" id="JACIEZ010000001">
    <property type="protein sequence ID" value="MBB4063487.1"/>
    <property type="molecule type" value="Genomic_DNA"/>
</dbReference>
<accession>A0A7W6NJP2</accession>
<name>A0A7W6NJP2_9HYPH</name>